<evidence type="ECO:0000259" key="4">
    <source>
        <dbReference type="Pfam" id="PF01370"/>
    </source>
</evidence>
<keyword evidence="1" id="KW-0521">NADP</keyword>
<name>A0AAV9GQX9_9PEZI</name>
<keyword evidence="2" id="KW-0119">Carbohydrate metabolism</keyword>
<accession>A0AAV9GQX9</accession>
<reference evidence="5" key="1">
    <citation type="journal article" date="2023" name="Mol. Phylogenet. Evol.">
        <title>Genome-scale phylogeny and comparative genomics of the fungal order Sordariales.</title>
        <authorList>
            <person name="Hensen N."/>
            <person name="Bonometti L."/>
            <person name="Westerberg I."/>
            <person name="Brannstrom I.O."/>
            <person name="Guillou S."/>
            <person name="Cros-Aarteil S."/>
            <person name="Calhoun S."/>
            <person name="Haridas S."/>
            <person name="Kuo A."/>
            <person name="Mondo S."/>
            <person name="Pangilinan J."/>
            <person name="Riley R."/>
            <person name="LaButti K."/>
            <person name="Andreopoulos B."/>
            <person name="Lipzen A."/>
            <person name="Chen C."/>
            <person name="Yan M."/>
            <person name="Daum C."/>
            <person name="Ng V."/>
            <person name="Clum A."/>
            <person name="Steindorff A."/>
            <person name="Ohm R.A."/>
            <person name="Martin F."/>
            <person name="Silar P."/>
            <person name="Natvig D.O."/>
            <person name="Lalanne C."/>
            <person name="Gautier V."/>
            <person name="Ament-Velasquez S.L."/>
            <person name="Kruys A."/>
            <person name="Hutchinson M.I."/>
            <person name="Powell A.J."/>
            <person name="Barry K."/>
            <person name="Miller A.N."/>
            <person name="Grigoriev I.V."/>
            <person name="Debuchy R."/>
            <person name="Gladieux P."/>
            <person name="Hiltunen Thoren M."/>
            <person name="Johannesson H."/>
        </authorList>
    </citation>
    <scope>NUCLEOTIDE SEQUENCE</scope>
    <source>
        <strain evidence="5">PSN243</strain>
    </source>
</reference>
<keyword evidence="3" id="KW-0472">Membrane</keyword>
<reference evidence="5" key="2">
    <citation type="submission" date="2023-05" db="EMBL/GenBank/DDBJ databases">
        <authorList>
            <consortium name="Lawrence Berkeley National Laboratory"/>
            <person name="Steindorff A."/>
            <person name="Hensen N."/>
            <person name="Bonometti L."/>
            <person name="Westerberg I."/>
            <person name="Brannstrom I.O."/>
            <person name="Guillou S."/>
            <person name="Cros-Aarteil S."/>
            <person name="Calhoun S."/>
            <person name="Haridas S."/>
            <person name="Kuo A."/>
            <person name="Mondo S."/>
            <person name="Pangilinan J."/>
            <person name="Riley R."/>
            <person name="Labutti K."/>
            <person name="Andreopoulos B."/>
            <person name="Lipzen A."/>
            <person name="Chen C."/>
            <person name="Yanf M."/>
            <person name="Daum C."/>
            <person name="Ng V."/>
            <person name="Clum A."/>
            <person name="Ohm R."/>
            <person name="Martin F."/>
            <person name="Silar P."/>
            <person name="Natvig D."/>
            <person name="Lalanne C."/>
            <person name="Gautier V."/>
            <person name="Ament-Velasquez S.L."/>
            <person name="Kruys A."/>
            <person name="Hutchinson M.I."/>
            <person name="Powell A.J."/>
            <person name="Barry K."/>
            <person name="Miller A.N."/>
            <person name="Grigoriev I.V."/>
            <person name="Debuchy R."/>
            <person name="Gladieux P."/>
            <person name="Thoren M.H."/>
            <person name="Johannesson H."/>
        </authorList>
    </citation>
    <scope>NUCLEOTIDE SEQUENCE</scope>
    <source>
        <strain evidence="5">PSN243</strain>
    </source>
</reference>
<dbReference type="InterPro" id="IPR036291">
    <property type="entry name" value="NAD(P)-bd_dom_sf"/>
</dbReference>
<feature type="domain" description="NAD-dependent epimerase/dehydratase" evidence="4">
    <location>
        <begin position="8"/>
        <end position="205"/>
    </location>
</feature>
<evidence type="ECO:0000313" key="5">
    <source>
        <dbReference type="EMBL" id="KAK4449076.1"/>
    </source>
</evidence>
<gene>
    <name evidence="5" type="ORF">QBC34DRAFT_449048</name>
</gene>
<feature type="transmembrane region" description="Helical" evidence="3">
    <location>
        <begin position="569"/>
        <end position="591"/>
    </location>
</feature>
<dbReference type="Pfam" id="PF17784">
    <property type="entry name" value="Sulfotransfer_4"/>
    <property type="match status" value="1"/>
</dbReference>
<dbReference type="Gene3D" id="3.40.50.300">
    <property type="entry name" value="P-loop containing nucleotide triphosphate hydrolases"/>
    <property type="match status" value="1"/>
</dbReference>
<dbReference type="Gene3D" id="3.90.25.10">
    <property type="entry name" value="UDP-galactose 4-epimerase, domain 1"/>
    <property type="match status" value="1"/>
</dbReference>
<dbReference type="Proteomes" id="UP001321760">
    <property type="component" value="Unassembled WGS sequence"/>
</dbReference>
<organism evidence="5 6">
    <name type="scientific">Podospora aff. communis PSN243</name>
    <dbReference type="NCBI Taxonomy" id="3040156"/>
    <lineage>
        <taxon>Eukaryota</taxon>
        <taxon>Fungi</taxon>
        <taxon>Dikarya</taxon>
        <taxon>Ascomycota</taxon>
        <taxon>Pezizomycotina</taxon>
        <taxon>Sordariomycetes</taxon>
        <taxon>Sordariomycetidae</taxon>
        <taxon>Sordariales</taxon>
        <taxon>Podosporaceae</taxon>
        <taxon>Podospora</taxon>
    </lineage>
</organism>
<dbReference type="InterPro" id="IPR040632">
    <property type="entry name" value="Sulfotransfer_4"/>
</dbReference>
<comment type="caution">
    <text evidence="5">The sequence shown here is derived from an EMBL/GenBank/DDBJ whole genome shotgun (WGS) entry which is preliminary data.</text>
</comment>
<dbReference type="Gene3D" id="3.40.50.720">
    <property type="entry name" value="NAD(P)-binding Rossmann-like Domain"/>
    <property type="match status" value="1"/>
</dbReference>
<keyword evidence="6" id="KW-1185">Reference proteome</keyword>
<protein>
    <recommendedName>
        <fullName evidence="4">NAD-dependent epimerase/dehydratase domain-containing protein</fullName>
    </recommendedName>
</protein>
<proteinExistence type="predicted"/>
<dbReference type="Pfam" id="PF01370">
    <property type="entry name" value="Epimerase"/>
    <property type="match status" value="1"/>
</dbReference>
<sequence length="592" mass="65204">MSSPRKNIIITGAGGLVGPLLASRLLNDPEYHLILTDLADPIVPAGVAYPENATLLKGDITSPAFVTELVAAAQPLHAVFIFHGIMSAGSEANFELSLKVNLDSVRLLADHLRVSNPGVRVIYASSQAVYGQPLPEVVTDSVTATPEGTYGAHKLMNEIYLNELHRRGFLDVFTVRFPTISVRPGKPTAAASSFLSGIIREPMNGVECVVPIKDRGFKSWMSSPKTITENLVRVLSMDSNKLPKHIRHINVPGVSVSVQELLDALAKYGGEDKLQLVKEVPDAAQEKILRSWPSAFDTTTPVGRLGLAVDESGEDLRLYALPNPPKPRSRPASKPMQVLCVGLPRSGTESLQKALLHLGYDHTYHGWDIVYDSECHSPGWVALARKRFYRGETVTAADFDALLGHAVAVTDAAASVFASDMIAAYPDAKVILNVRGDVDAWEKSLVKTLVKANESWGFWIASWLDKECFWAWHVYERFLWPLLFRAPDGDMAGAVRRNARWVQREHCAMIRGLVSPDRLLEWDIEDGWAPLCAFLDKPVPEVPFPHANAASNGWKAREEQCNKRWVDQAFVNLIVIMVALIGSVVAARIFLF</sequence>
<evidence type="ECO:0000256" key="3">
    <source>
        <dbReference type="SAM" id="Phobius"/>
    </source>
</evidence>
<dbReference type="InterPro" id="IPR001509">
    <property type="entry name" value="Epimerase_deHydtase"/>
</dbReference>
<dbReference type="EMBL" id="MU865939">
    <property type="protein sequence ID" value="KAK4449076.1"/>
    <property type="molecule type" value="Genomic_DNA"/>
</dbReference>
<dbReference type="InterPro" id="IPR027417">
    <property type="entry name" value="P-loop_NTPase"/>
</dbReference>
<dbReference type="PANTHER" id="PTHR43103:SF3">
    <property type="entry name" value="ADP-L-GLYCERO-D-MANNO-HEPTOSE-6-EPIMERASE"/>
    <property type="match status" value="1"/>
</dbReference>
<evidence type="ECO:0000256" key="1">
    <source>
        <dbReference type="ARBA" id="ARBA00022857"/>
    </source>
</evidence>
<dbReference type="SUPFAM" id="SSF52540">
    <property type="entry name" value="P-loop containing nucleoside triphosphate hydrolases"/>
    <property type="match status" value="1"/>
</dbReference>
<dbReference type="PANTHER" id="PTHR43103">
    <property type="entry name" value="NUCLEOSIDE-DIPHOSPHATE-SUGAR EPIMERASE"/>
    <property type="match status" value="1"/>
</dbReference>
<evidence type="ECO:0000313" key="6">
    <source>
        <dbReference type="Proteomes" id="UP001321760"/>
    </source>
</evidence>
<dbReference type="AlphaFoldDB" id="A0AAV9GQX9"/>
<keyword evidence="3" id="KW-1133">Transmembrane helix</keyword>
<evidence type="ECO:0000256" key="2">
    <source>
        <dbReference type="ARBA" id="ARBA00023277"/>
    </source>
</evidence>
<keyword evidence="3" id="KW-0812">Transmembrane</keyword>
<dbReference type="SUPFAM" id="SSF51735">
    <property type="entry name" value="NAD(P)-binding Rossmann-fold domains"/>
    <property type="match status" value="1"/>
</dbReference>